<feature type="domain" description="PAC" evidence="2">
    <location>
        <begin position="343"/>
        <end position="395"/>
    </location>
</feature>
<dbReference type="Proteomes" id="UP000663444">
    <property type="component" value="Chromosome"/>
</dbReference>
<dbReference type="SUPFAM" id="SSF55073">
    <property type="entry name" value="Nucleotide cyclase"/>
    <property type="match status" value="1"/>
</dbReference>
<dbReference type="SMART" id="SM00091">
    <property type="entry name" value="PAS"/>
    <property type="match status" value="4"/>
</dbReference>
<dbReference type="FunFam" id="3.30.70.270:FF:000001">
    <property type="entry name" value="Diguanylate cyclase domain protein"/>
    <property type="match status" value="1"/>
</dbReference>
<dbReference type="PANTHER" id="PTHR44757">
    <property type="entry name" value="DIGUANYLATE CYCLASE DGCP"/>
    <property type="match status" value="1"/>
</dbReference>
<evidence type="ECO:0000259" key="1">
    <source>
        <dbReference type="PROSITE" id="PS50112"/>
    </source>
</evidence>
<dbReference type="InterPro" id="IPR000700">
    <property type="entry name" value="PAS-assoc_C"/>
</dbReference>
<dbReference type="InterPro" id="IPR029787">
    <property type="entry name" value="Nucleotide_cyclase"/>
</dbReference>
<dbReference type="CDD" id="cd01949">
    <property type="entry name" value="GGDEF"/>
    <property type="match status" value="1"/>
</dbReference>
<dbReference type="InterPro" id="IPR000160">
    <property type="entry name" value="GGDEF_dom"/>
</dbReference>
<dbReference type="Pfam" id="PF08447">
    <property type="entry name" value="PAS_3"/>
    <property type="match status" value="2"/>
</dbReference>
<dbReference type="Pfam" id="PF08448">
    <property type="entry name" value="PAS_4"/>
    <property type="match status" value="1"/>
</dbReference>
<dbReference type="SMART" id="SM00086">
    <property type="entry name" value="PAC"/>
    <property type="match status" value="4"/>
</dbReference>
<dbReference type="InterPro" id="IPR043128">
    <property type="entry name" value="Rev_trsase/Diguanyl_cyclase"/>
</dbReference>
<dbReference type="InterPro" id="IPR035965">
    <property type="entry name" value="PAS-like_dom_sf"/>
</dbReference>
<dbReference type="PANTHER" id="PTHR44757:SF2">
    <property type="entry name" value="BIOFILM ARCHITECTURE MAINTENANCE PROTEIN MBAA"/>
    <property type="match status" value="1"/>
</dbReference>
<protein>
    <submittedName>
        <fullName evidence="4">PAS domain S-box protein</fullName>
    </submittedName>
</protein>
<keyword evidence="5" id="KW-1185">Reference proteome</keyword>
<accession>A0A974SRQ1</accession>
<dbReference type="InterPro" id="IPR013767">
    <property type="entry name" value="PAS_fold"/>
</dbReference>
<feature type="domain" description="PAC" evidence="2">
    <location>
        <begin position="89"/>
        <end position="141"/>
    </location>
</feature>
<gene>
    <name evidence="4" type="ORF">IWH25_07815</name>
</gene>
<feature type="domain" description="GGDEF" evidence="3">
    <location>
        <begin position="554"/>
        <end position="688"/>
    </location>
</feature>
<dbReference type="InterPro" id="IPR013655">
    <property type="entry name" value="PAS_fold_3"/>
</dbReference>
<dbReference type="Gene3D" id="3.30.70.270">
    <property type="match status" value="1"/>
</dbReference>
<proteinExistence type="predicted"/>
<dbReference type="Pfam" id="PF00990">
    <property type="entry name" value="GGDEF"/>
    <property type="match status" value="1"/>
</dbReference>
<dbReference type="Gene3D" id="2.10.70.100">
    <property type="match status" value="1"/>
</dbReference>
<dbReference type="GO" id="GO:0006355">
    <property type="term" value="P:regulation of DNA-templated transcription"/>
    <property type="evidence" value="ECO:0007669"/>
    <property type="project" value="InterPro"/>
</dbReference>
<feature type="domain" description="PAS" evidence="1">
    <location>
        <begin position="268"/>
        <end position="340"/>
    </location>
</feature>
<evidence type="ECO:0000259" key="2">
    <source>
        <dbReference type="PROSITE" id="PS50113"/>
    </source>
</evidence>
<dbReference type="SUPFAM" id="SSF55785">
    <property type="entry name" value="PYP-like sensor domain (PAS domain)"/>
    <property type="match status" value="4"/>
</dbReference>
<dbReference type="NCBIfam" id="TIGR00229">
    <property type="entry name" value="sensory_box"/>
    <property type="match status" value="3"/>
</dbReference>
<evidence type="ECO:0000313" key="5">
    <source>
        <dbReference type="Proteomes" id="UP000663444"/>
    </source>
</evidence>
<feature type="domain" description="PAS" evidence="1">
    <location>
        <begin position="142"/>
        <end position="213"/>
    </location>
</feature>
<reference evidence="4" key="1">
    <citation type="submission" date="2020-11" db="EMBL/GenBank/DDBJ databases">
        <title>Azospira restricta DSM 18626 genome sequence.</title>
        <authorList>
            <person name="Moe W.M."/>
        </authorList>
    </citation>
    <scope>NUCLEOTIDE SEQUENCE</scope>
    <source>
        <strain evidence="4">DSM 18626</strain>
    </source>
</reference>
<dbReference type="PROSITE" id="PS50887">
    <property type="entry name" value="GGDEF"/>
    <property type="match status" value="1"/>
</dbReference>
<dbReference type="EMBL" id="CP064781">
    <property type="protein sequence ID" value="QRJ65227.1"/>
    <property type="molecule type" value="Genomic_DNA"/>
</dbReference>
<feature type="domain" description="PAS" evidence="1">
    <location>
        <begin position="420"/>
        <end position="457"/>
    </location>
</feature>
<dbReference type="SMART" id="SM00267">
    <property type="entry name" value="GGDEF"/>
    <property type="match status" value="1"/>
</dbReference>
<dbReference type="NCBIfam" id="TIGR00254">
    <property type="entry name" value="GGDEF"/>
    <property type="match status" value="1"/>
</dbReference>
<evidence type="ECO:0000313" key="4">
    <source>
        <dbReference type="EMBL" id="QRJ65227.1"/>
    </source>
</evidence>
<dbReference type="PROSITE" id="PS50112">
    <property type="entry name" value="PAS"/>
    <property type="match status" value="4"/>
</dbReference>
<dbReference type="InterPro" id="IPR001610">
    <property type="entry name" value="PAC"/>
</dbReference>
<feature type="domain" description="PAS" evidence="1">
    <location>
        <begin position="15"/>
        <end position="86"/>
    </location>
</feature>
<feature type="domain" description="PAC" evidence="2">
    <location>
        <begin position="470"/>
        <end position="522"/>
    </location>
</feature>
<dbReference type="RefSeq" id="WP_203388753.1">
    <property type="nucleotide sequence ID" value="NZ_CP064781.1"/>
</dbReference>
<dbReference type="AlphaFoldDB" id="A0A974SRQ1"/>
<dbReference type="InterPro" id="IPR052155">
    <property type="entry name" value="Biofilm_reg_signaling"/>
</dbReference>
<name>A0A974SRQ1_9RHOO</name>
<dbReference type="CDD" id="cd00130">
    <property type="entry name" value="PAS"/>
    <property type="match status" value="4"/>
</dbReference>
<dbReference type="Gene3D" id="3.30.450.20">
    <property type="entry name" value="PAS domain"/>
    <property type="match status" value="4"/>
</dbReference>
<evidence type="ECO:0000259" key="3">
    <source>
        <dbReference type="PROSITE" id="PS50887"/>
    </source>
</evidence>
<sequence>MPRQAAVQTIAPAGEASLCQALIRDMPAMVHSIDAGGVIVDVSQKWLEILGYSRSEVIGRKSVEFLTEESRAYAVENVLPEFFRSGRCVDVPYQVVAKDGRILDVLLSATCVRGADGQVLRSIAMMQDVTARKRAERRLDAAKAYAENLLHTANVLVVELDPQGRVCRLNRALEQLLDCAAADLAGADWFRTVSPPEQYAGIRDRLARMLRTGDGDRFESHLVTPAGGERQVVWRSSPAIEGERVVGTLCVGVDVTEQRRAEARLAVSEQALREAQSVAQIGSWVRDYRSGELHWSDEMFRILGFEPTQARPSMGAFLAAVHPDDRGEVEQAHRQALANHRPCDLRHRLLLPDGTLKYVHQRAEVCFAGGGRPERVVGVLQDVTMTVLQELALQQSEELFRTVADYTYDWEYWQGRQREMLYISPSCERVTGYSQIEFVRDPDLIRRIVHPDDRARFDAHLCEFECAHDLQIEFRIVTKRGEERWISHGCRPVVAKDGRRNGRRVNNRDITELKAAELRAHQLAYYDALTGLPNRRLLTDRLGQAIPLAVRQQRPLALMFIDLDRFKQVNDVHGHDVGDALLVEVGRRFADCLRTSDTVARTGGDEFIVLLPEIADPEHAAAVAGKLLAALRSPVTCGDASFAVSASIGVALLAAGSRDDSSGLMKKADSAMYAAKQAGRGCYRIDGG</sequence>
<organism evidence="4 5">
    <name type="scientific">Azospira restricta</name>
    <dbReference type="NCBI Taxonomy" id="404405"/>
    <lineage>
        <taxon>Bacteria</taxon>
        <taxon>Pseudomonadati</taxon>
        <taxon>Pseudomonadota</taxon>
        <taxon>Betaproteobacteria</taxon>
        <taxon>Rhodocyclales</taxon>
        <taxon>Rhodocyclaceae</taxon>
        <taxon>Azospira</taxon>
    </lineage>
</organism>
<dbReference type="GO" id="GO:0003824">
    <property type="term" value="F:catalytic activity"/>
    <property type="evidence" value="ECO:0007669"/>
    <property type="project" value="UniProtKB-ARBA"/>
</dbReference>
<dbReference type="PROSITE" id="PS50113">
    <property type="entry name" value="PAC"/>
    <property type="match status" value="3"/>
</dbReference>
<dbReference type="InterPro" id="IPR013656">
    <property type="entry name" value="PAS_4"/>
</dbReference>
<dbReference type="InterPro" id="IPR000014">
    <property type="entry name" value="PAS"/>
</dbReference>
<dbReference type="KEGG" id="ares:IWH25_07815"/>
<dbReference type="Pfam" id="PF00989">
    <property type="entry name" value="PAS"/>
    <property type="match status" value="1"/>
</dbReference>